<evidence type="ECO:0000256" key="15">
    <source>
        <dbReference type="ARBA" id="ARBA00048247"/>
    </source>
</evidence>
<evidence type="ECO:0000313" key="20">
    <source>
        <dbReference type="Proteomes" id="UP001465755"/>
    </source>
</evidence>
<dbReference type="InterPro" id="IPR025877">
    <property type="entry name" value="MobA-like_NTP_Trfase"/>
</dbReference>
<proteinExistence type="inferred from homology"/>
<comment type="catalytic activity">
    <reaction evidence="15">
        <text>alpha-D-glucosamine 1-phosphate + acetyl-CoA = N-acetyl-alpha-D-glucosamine 1-phosphate + CoA + H(+)</text>
        <dbReference type="Rhea" id="RHEA:13725"/>
        <dbReference type="ChEBI" id="CHEBI:15378"/>
        <dbReference type="ChEBI" id="CHEBI:57287"/>
        <dbReference type="ChEBI" id="CHEBI:57288"/>
        <dbReference type="ChEBI" id="CHEBI:57776"/>
        <dbReference type="ChEBI" id="CHEBI:58516"/>
        <dbReference type="EC" id="2.3.1.157"/>
    </reaction>
</comment>
<evidence type="ECO:0000256" key="8">
    <source>
        <dbReference type="ARBA" id="ARBA00022723"/>
    </source>
</evidence>
<keyword evidence="12" id="KW-0511">Multifunctional enzyme</keyword>
<evidence type="ECO:0000256" key="3">
    <source>
        <dbReference type="ARBA" id="ARBA00007707"/>
    </source>
</evidence>
<evidence type="ECO:0000256" key="17">
    <source>
        <dbReference type="SAM" id="MobiDB-lite"/>
    </source>
</evidence>
<evidence type="ECO:0000256" key="16">
    <source>
        <dbReference type="ARBA" id="ARBA00048493"/>
    </source>
</evidence>
<dbReference type="Gene3D" id="2.160.10.10">
    <property type="entry name" value="Hexapeptide repeat proteins"/>
    <property type="match status" value="1"/>
</dbReference>
<dbReference type="PANTHER" id="PTHR43584">
    <property type="entry name" value="NUCLEOTIDYL TRANSFERASE"/>
    <property type="match status" value="1"/>
</dbReference>
<keyword evidence="13" id="KW-0012">Acyltransferase</keyword>
<accession>A0AAW1PUD5</accession>
<dbReference type="PROSITE" id="PS00101">
    <property type="entry name" value="HEXAPEP_TRANSFERASES"/>
    <property type="match status" value="1"/>
</dbReference>
<evidence type="ECO:0000259" key="18">
    <source>
        <dbReference type="Pfam" id="PF12804"/>
    </source>
</evidence>
<keyword evidence="8" id="KW-0479">Metal-binding</keyword>
<dbReference type="InterPro" id="IPR038009">
    <property type="entry name" value="GlmU_C_LbH"/>
</dbReference>
<evidence type="ECO:0000256" key="10">
    <source>
        <dbReference type="ARBA" id="ARBA00022960"/>
    </source>
</evidence>
<keyword evidence="20" id="KW-1185">Reference proteome</keyword>
<dbReference type="InterPro" id="IPR001451">
    <property type="entry name" value="Hexapep"/>
</dbReference>
<dbReference type="GO" id="GO:0005737">
    <property type="term" value="C:cytoplasm"/>
    <property type="evidence" value="ECO:0007669"/>
    <property type="project" value="UniProtKB-SubCell"/>
</dbReference>
<feature type="region of interest" description="Disordered" evidence="17">
    <location>
        <begin position="468"/>
        <end position="523"/>
    </location>
</feature>
<comment type="similarity">
    <text evidence="4">In the N-terminal section; belongs to the N-acetylglucosamine-1-phosphate uridyltransferase family.</text>
</comment>
<evidence type="ECO:0000256" key="1">
    <source>
        <dbReference type="ARBA" id="ARBA00001946"/>
    </source>
</evidence>
<evidence type="ECO:0000256" key="14">
    <source>
        <dbReference type="ARBA" id="ARBA00023316"/>
    </source>
</evidence>
<dbReference type="InterPro" id="IPR050065">
    <property type="entry name" value="GlmU-like"/>
</dbReference>
<dbReference type="Pfam" id="PF12804">
    <property type="entry name" value="NTP_transf_3"/>
    <property type="match status" value="1"/>
</dbReference>
<dbReference type="GO" id="GO:0003977">
    <property type="term" value="F:UDP-N-acetylglucosamine diphosphorylase activity"/>
    <property type="evidence" value="ECO:0007669"/>
    <property type="project" value="UniProtKB-EC"/>
</dbReference>
<dbReference type="GO" id="GO:0006048">
    <property type="term" value="P:UDP-N-acetylglucosamine biosynthetic process"/>
    <property type="evidence" value="ECO:0007669"/>
    <property type="project" value="InterPro"/>
</dbReference>
<dbReference type="InterPro" id="IPR011004">
    <property type="entry name" value="Trimer_LpxA-like_sf"/>
</dbReference>
<evidence type="ECO:0000256" key="13">
    <source>
        <dbReference type="ARBA" id="ARBA00023315"/>
    </source>
</evidence>
<dbReference type="InterPro" id="IPR018357">
    <property type="entry name" value="Hexapep_transf_CS"/>
</dbReference>
<dbReference type="EMBL" id="JALJOQ010000005">
    <property type="protein sequence ID" value="KAK9813460.1"/>
    <property type="molecule type" value="Genomic_DNA"/>
</dbReference>
<feature type="region of interest" description="Disordered" evidence="17">
    <location>
        <begin position="134"/>
        <end position="173"/>
    </location>
</feature>
<feature type="compositionally biased region" description="Low complexity" evidence="17">
    <location>
        <begin position="142"/>
        <end position="152"/>
    </location>
</feature>
<dbReference type="Gene3D" id="3.90.550.10">
    <property type="entry name" value="Spore Coat Polysaccharide Biosynthesis Protein SpsA, Chain A"/>
    <property type="match status" value="1"/>
</dbReference>
<comment type="catalytic activity">
    <reaction evidence="16">
        <text>N-acetyl-alpha-D-glucosamine 1-phosphate + UTP + H(+) = UDP-N-acetyl-alpha-D-glucosamine + diphosphate</text>
        <dbReference type="Rhea" id="RHEA:13509"/>
        <dbReference type="ChEBI" id="CHEBI:15378"/>
        <dbReference type="ChEBI" id="CHEBI:33019"/>
        <dbReference type="ChEBI" id="CHEBI:46398"/>
        <dbReference type="ChEBI" id="CHEBI:57705"/>
        <dbReference type="ChEBI" id="CHEBI:57776"/>
        <dbReference type="EC" id="2.7.7.23"/>
    </reaction>
</comment>
<evidence type="ECO:0000256" key="9">
    <source>
        <dbReference type="ARBA" id="ARBA00022842"/>
    </source>
</evidence>
<keyword evidence="10" id="KW-0133">Cell shape</keyword>
<dbReference type="GO" id="GO:0019134">
    <property type="term" value="F:glucosamine-1-phosphate N-acetyltransferase activity"/>
    <property type="evidence" value="ECO:0007669"/>
    <property type="project" value="UniProtKB-EC"/>
</dbReference>
<organism evidence="19 20">
    <name type="scientific">Symbiochloris irregularis</name>
    <dbReference type="NCBI Taxonomy" id="706552"/>
    <lineage>
        <taxon>Eukaryota</taxon>
        <taxon>Viridiplantae</taxon>
        <taxon>Chlorophyta</taxon>
        <taxon>core chlorophytes</taxon>
        <taxon>Trebouxiophyceae</taxon>
        <taxon>Trebouxiales</taxon>
        <taxon>Trebouxiaceae</taxon>
        <taxon>Symbiochloris</taxon>
    </lineage>
</organism>
<dbReference type="Proteomes" id="UP001465755">
    <property type="component" value="Unassembled WGS sequence"/>
</dbReference>
<evidence type="ECO:0000256" key="12">
    <source>
        <dbReference type="ARBA" id="ARBA00023268"/>
    </source>
</evidence>
<dbReference type="SUPFAM" id="SSF53448">
    <property type="entry name" value="Nucleotide-diphospho-sugar transferases"/>
    <property type="match status" value="1"/>
</dbReference>
<evidence type="ECO:0000256" key="7">
    <source>
        <dbReference type="ARBA" id="ARBA00022695"/>
    </source>
</evidence>
<reference evidence="19 20" key="1">
    <citation type="journal article" date="2024" name="Nat. Commun.">
        <title>Phylogenomics reveals the evolutionary origins of lichenization in chlorophyte algae.</title>
        <authorList>
            <person name="Puginier C."/>
            <person name="Libourel C."/>
            <person name="Otte J."/>
            <person name="Skaloud P."/>
            <person name="Haon M."/>
            <person name="Grisel S."/>
            <person name="Petersen M."/>
            <person name="Berrin J.G."/>
            <person name="Delaux P.M."/>
            <person name="Dal Grande F."/>
            <person name="Keller J."/>
        </authorList>
    </citation>
    <scope>NUCLEOTIDE SEQUENCE [LARGE SCALE GENOMIC DNA]</scope>
    <source>
        <strain evidence="19 20">SAG 2036</strain>
    </source>
</reference>
<gene>
    <name evidence="19" type="ORF">WJX73_010852</name>
</gene>
<evidence type="ECO:0000256" key="6">
    <source>
        <dbReference type="ARBA" id="ARBA00022679"/>
    </source>
</evidence>
<feature type="domain" description="MobA-like NTP transferase" evidence="18">
    <location>
        <begin position="3"/>
        <end position="126"/>
    </location>
</feature>
<protein>
    <recommendedName>
        <fullName evidence="18">MobA-like NTP transferase domain-containing protein</fullName>
    </recommendedName>
</protein>
<dbReference type="GO" id="GO:0046872">
    <property type="term" value="F:metal ion binding"/>
    <property type="evidence" value="ECO:0007669"/>
    <property type="project" value="UniProtKB-KW"/>
</dbReference>
<comment type="similarity">
    <text evidence="3">In the C-terminal section; belongs to the transferase hexapeptide repeat family.</text>
</comment>
<dbReference type="PANTHER" id="PTHR43584:SF3">
    <property type="entry name" value="BIFUNCTIONAL PROTEIN GLMU"/>
    <property type="match status" value="1"/>
</dbReference>
<evidence type="ECO:0000256" key="4">
    <source>
        <dbReference type="ARBA" id="ARBA00007947"/>
    </source>
</evidence>
<feature type="compositionally biased region" description="Polar residues" evidence="17">
    <location>
        <begin position="503"/>
        <end position="514"/>
    </location>
</feature>
<comment type="caution">
    <text evidence="19">The sequence shown here is derived from an EMBL/GenBank/DDBJ whole genome shotgun (WGS) entry which is preliminary data.</text>
</comment>
<keyword evidence="14" id="KW-0961">Cell wall biogenesis/degradation</keyword>
<comment type="subcellular location">
    <subcellularLocation>
        <location evidence="2">Cytoplasm</location>
    </subcellularLocation>
</comment>
<evidence type="ECO:0000256" key="11">
    <source>
        <dbReference type="ARBA" id="ARBA00022984"/>
    </source>
</evidence>
<evidence type="ECO:0000256" key="2">
    <source>
        <dbReference type="ARBA" id="ARBA00004496"/>
    </source>
</evidence>
<keyword evidence="11" id="KW-0573">Peptidoglycan synthesis</keyword>
<dbReference type="Pfam" id="PF00132">
    <property type="entry name" value="Hexapep"/>
    <property type="match status" value="1"/>
</dbReference>
<keyword evidence="7" id="KW-0548">Nucleotidyltransferase</keyword>
<name>A0AAW1PUD5_9CHLO</name>
<evidence type="ECO:0000256" key="5">
    <source>
        <dbReference type="ARBA" id="ARBA00022490"/>
    </source>
</evidence>
<keyword evidence="9" id="KW-0460">Magnesium</keyword>
<evidence type="ECO:0000313" key="19">
    <source>
        <dbReference type="EMBL" id="KAK9813460.1"/>
    </source>
</evidence>
<sequence length="523" mass="54902">MEAIILAAGKGTRMSTKVPLVLHRLAEMPLISHAIHALLENAAFTQITVVVSSSDRDATAEVVTAEFPDTTFNFVLQPDTEERRDCISATAAGLQGIKSGPNALVAVLPANIPLLRPVIRNLLHCAPASLDSMPSGEGLGRSQSAQSPAAAPVKPPGTVPANGAPGSEQPPERVYSKHFASHFKSAWQPNHSGAACCSDGPILIARSSFLSHRVQEALMNADRTHLDTLLRDYSKADPSNCLVLSSAQHLLRPVTTRRLLAATEQDLKSQKMAELGEEGVTFRDPLGTYIGPLVRIGMDSVIGVGVQLYGKTRIGCNVRVDGPTVLNNAIIGDGCHIRAFTTIEDAVMEAEANAGPYARLRVGTRLESHSYVGNFVETKNVHLSQNSLACHLTYLGDAHVGPRSNIGAGTITCNFDGAGKNSTRIGSGAFVGSNTTLVAPVHVGDDTLIAAGSVITQDVAPGAAAFGRARQSTREGSAAAIRQKANARHGPQQVPAADAAQQNGELSASNSIVITPQDDEASE</sequence>
<comment type="cofactor">
    <cofactor evidence="1">
        <name>Mg(2+)</name>
        <dbReference type="ChEBI" id="CHEBI:18420"/>
    </cofactor>
</comment>
<dbReference type="AlphaFoldDB" id="A0AAW1PUD5"/>
<keyword evidence="6" id="KW-0808">Transferase</keyword>
<keyword evidence="5" id="KW-0963">Cytoplasm</keyword>
<dbReference type="GO" id="GO:0008360">
    <property type="term" value="P:regulation of cell shape"/>
    <property type="evidence" value="ECO:0007669"/>
    <property type="project" value="UniProtKB-KW"/>
</dbReference>
<dbReference type="CDD" id="cd03353">
    <property type="entry name" value="LbH_GlmU_C"/>
    <property type="match status" value="1"/>
</dbReference>
<feature type="compositionally biased region" description="Low complexity" evidence="17">
    <location>
        <begin position="491"/>
        <end position="502"/>
    </location>
</feature>
<dbReference type="InterPro" id="IPR029044">
    <property type="entry name" value="Nucleotide-diphossugar_trans"/>
</dbReference>
<dbReference type="GO" id="GO:0071555">
    <property type="term" value="P:cell wall organization"/>
    <property type="evidence" value="ECO:0007669"/>
    <property type="project" value="UniProtKB-KW"/>
</dbReference>
<dbReference type="SUPFAM" id="SSF51161">
    <property type="entry name" value="Trimeric LpxA-like enzymes"/>
    <property type="match status" value="1"/>
</dbReference>